<dbReference type="Proteomes" id="UP000299102">
    <property type="component" value="Unassembled WGS sequence"/>
</dbReference>
<sequence length="146" mass="16696">MMGFRQMLRGGGGVYPLYATTVVSLLYRLFNKCWKSRRVPNDWCKAVIVPLYKGKVLRQGAPGLRLPQINGAYTDWWLLNLFMDNCLHDFKEHECGLNIDELFVKGFECADDQIILAASACGLQVMVTKMNNSVKKYMYGNKCQQD</sequence>
<protein>
    <recommendedName>
        <fullName evidence="3">Reverse transcriptase domain-containing protein</fullName>
    </recommendedName>
</protein>
<accession>A0A4C1X2V1</accession>
<organism evidence="1 2">
    <name type="scientific">Eumeta variegata</name>
    <name type="common">Bagworm moth</name>
    <name type="synonym">Eumeta japonica</name>
    <dbReference type="NCBI Taxonomy" id="151549"/>
    <lineage>
        <taxon>Eukaryota</taxon>
        <taxon>Metazoa</taxon>
        <taxon>Ecdysozoa</taxon>
        <taxon>Arthropoda</taxon>
        <taxon>Hexapoda</taxon>
        <taxon>Insecta</taxon>
        <taxon>Pterygota</taxon>
        <taxon>Neoptera</taxon>
        <taxon>Endopterygota</taxon>
        <taxon>Lepidoptera</taxon>
        <taxon>Glossata</taxon>
        <taxon>Ditrysia</taxon>
        <taxon>Tineoidea</taxon>
        <taxon>Psychidae</taxon>
        <taxon>Oiketicinae</taxon>
        <taxon>Eumeta</taxon>
    </lineage>
</organism>
<proteinExistence type="predicted"/>
<evidence type="ECO:0008006" key="3">
    <source>
        <dbReference type="Google" id="ProtNLM"/>
    </source>
</evidence>
<evidence type="ECO:0000313" key="1">
    <source>
        <dbReference type="EMBL" id="GBP56664.1"/>
    </source>
</evidence>
<dbReference type="AlphaFoldDB" id="A0A4C1X2V1"/>
<reference evidence="1 2" key="1">
    <citation type="journal article" date="2019" name="Commun. Biol.">
        <title>The bagworm genome reveals a unique fibroin gene that provides high tensile strength.</title>
        <authorList>
            <person name="Kono N."/>
            <person name="Nakamura H."/>
            <person name="Ohtoshi R."/>
            <person name="Tomita M."/>
            <person name="Numata K."/>
            <person name="Arakawa K."/>
        </authorList>
    </citation>
    <scope>NUCLEOTIDE SEQUENCE [LARGE SCALE GENOMIC DNA]</scope>
</reference>
<gene>
    <name evidence="1" type="ORF">EVAR_12343_1</name>
</gene>
<name>A0A4C1X2V1_EUMVA</name>
<comment type="caution">
    <text evidence="1">The sequence shown here is derived from an EMBL/GenBank/DDBJ whole genome shotgun (WGS) entry which is preliminary data.</text>
</comment>
<evidence type="ECO:0000313" key="2">
    <source>
        <dbReference type="Proteomes" id="UP000299102"/>
    </source>
</evidence>
<dbReference type="EMBL" id="BGZK01000698">
    <property type="protein sequence ID" value="GBP56664.1"/>
    <property type="molecule type" value="Genomic_DNA"/>
</dbReference>
<dbReference type="OrthoDB" id="8775810at2759"/>
<keyword evidence="2" id="KW-1185">Reference proteome</keyword>